<organism evidence="1 2">
    <name type="scientific">Persicobacter diffluens</name>
    <dbReference type="NCBI Taxonomy" id="981"/>
    <lineage>
        <taxon>Bacteria</taxon>
        <taxon>Pseudomonadati</taxon>
        <taxon>Bacteroidota</taxon>
        <taxon>Cytophagia</taxon>
        <taxon>Cytophagales</taxon>
        <taxon>Persicobacteraceae</taxon>
        <taxon>Persicobacter</taxon>
    </lineage>
</organism>
<sequence length="332" mass="36398">MRDFLKFSTLAFLAFCFTACSDENKEDTTVAPYRIEVDGQISEMMGADLPSFTINGVAKSSVSYSIIAPSGEKISTGAALDLEEGLLSAALGATVNAIGDVTEGNESSAINFISEAKLEYEWEAPEVNLTIKYSPSSQKITAEAIVTKEVVRSPIDPDNLECTDTDFSQMFAVGGPGSMLGWDLSSEKTNIPREGDTFIYKKTFTGVQSHYASFKFLNSPYWADAEWAAIKNDDTFRKEWLSSEVSTGAELMFEIDLEYRKIDVELDAEGNKISEESTVCGPDETGDVTLRFMTDDEVTTMSKPIFDMDLTLDALNRKAYVVVRVTQGVGAE</sequence>
<reference evidence="1 2" key="1">
    <citation type="submission" date="2021-12" db="EMBL/GenBank/DDBJ databases">
        <title>Genome sequencing of bacteria with rrn-lacking chromosome and rrn-plasmid.</title>
        <authorList>
            <person name="Anda M."/>
            <person name="Iwasaki W."/>
        </authorList>
    </citation>
    <scope>NUCLEOTIDE SEQUENCE [LARGE SCALE GENOMIC DNA]</scope>
    <source>
        <strain evidence="1 2">NBRC 15940</strain>
    </source>
</reference>
<dbReference type="AlphaFoldDB" id="A0AAN4W3S5"/>
<dbReference type="EMBL" id="BQKE01000005">
    <property type="protein sequence ID" value="GJM64354.1"/>
    <property type="molecule type" value="Genomic_DNA"/>
</dbReference>
<dbReference type="RefSeq" id="WP_338239420.1">
    <property type="nucleotide sequence ID" value="NZ_BQKE01000005.1"/>
</dbReference>
<evidence type="ECO:0000313" key="1">
    <source>
        <dbReference type="EMBL" id="GJM64354.1"/>
    </source>
</evidence>
<gene>
    <name evidence="1" type="ORF">PEDI_49060</name>
</gene>
<protein>
    <submittedName>
        <fullName evidence="1">Uncharacterized protein</fullName>
    </submittedName>
</protein>
<evidence type="ECO:0000313" key="2">
    <source>
        <dbReference type="Proteomes" id="UP001310022"/>
    </source>
</evidence>
<name>A0AAN4W3S5_9BACT</name>
<dbReference type="Proteomes" id="UP001310022">
    <property type="component" value="Unassembled WGS sequence"/>
</dbReference>
<accession>A0AAN4W3S5</accession>
<comment type="caution">
    <text evidence="1">The sequence shown here is derived from an EMBL/GenBank/DDBJ whole genome shotgun (WGS) entry which is preliminary data.</text>
</comment>
<proteinExistence type="predicted"/>
<keyword evidence="2" id="KW-1185">Reference proteome</keyword>